<dbReference type="EMBL" id="CP042831">
    <property type="protein sequence ID" value="QEE49598.1"/>
    <property type="molecule type" value="Genomic_DNA"/>
</dbReference>
<dbReference type="SUPFAM" id="SSF52540">
    <property type="entry name" value="P-loop containing nucleoside triphosphate hydrolases"/>
    <property type="match status" value="1"/>
</dbReference>
<dbReference type="InterPro" id="IPR041459">
    <property type="entry name" value="MPTase-PolyVal"/>
</dbReference>
<dbReference type="InterPro" id="IPR003593">
    <property type="entry name" value="AAA+_ATPase"/>
</dbReference>
<evidence type="ECO:0000313" key="3">
    <source>
        <dbReference type="EMBL" id="QEE49598.1"/>
    </source>
</evidence>
<evidence type="ECO:0000259" key="2">
    <source>
        <dbReference type="SMART" id="SM00382"/>
    </source>
</evidence>
<dbReference type="SMART" id="SM00382">
    <property type="entry name" value="AAA"/>
    <property type="match status" value="1"/>
</dbReference>
<dbReference type="OrthoDB" id="9792687at2"/>
<gene>
    <name evidence="3" type="ORF">FUA48_08390</name>
</gene>
<dbReference type="KEGG" id="fak:FUA48_08390"/>
<accession>A0A5B9FV72</accession>
<dbReference type="Pfam" id="PF18818">
    <property type="entry name" value="MPTase-PolyVal"/>
    <property type="match status" value="1"/>
</dbReference>
<protein>
    <submittedName>
        <fullName evidence="3">DUF1738 domain-containing protein</fullName>
    </submittedName>
</protein>
<dbReference type="InterPro" id="IPR013610">
    <property type="entry name" value="ArdC_N"/>
</dbReference>
<evidence type="ECO:0000313" key="4">
    <source>
        <dbReference type="Proteomes" id="UP000321222"/>
    </source>
</evidence>
<dbReference type="Pfam" id="PF08401">
    <property type="entry name" value="ArdcN"/>
    <property type="match status" value="1"/>
</dbReference>
<organism evidence="3 4">
    <name type="scientific">Flavobacterium alkalisoli</name>
    <dbReference type="NCBI Taxonomy" id="2602769"/>
    <lineage>
        <taxon>Bacteria</taxon>
        <taxon>Pseudomonadati</taxon>
        <taxon>Bacteroidota</taxon>
        <taxon>Flavobacteriia</taxon>
        <taxon>Flavobacteriales</taxon>
        <taxon>Flavobacteriaceae</taxon>
        <taxon>Flavobacterium</taxon>
    </lineage>
</organism>
<dbReference type="AlphaFoldDB" id="A0A5B9FV72"/>
<reference evidence="3 4" key="1">
    <citation type="submission" date="2019-08" db="EMBL/GenBank/DDBJ databases">
        <title>Flavobacterium alkalisoli sp. nov., isolated from rhizosphere soil of Suaeda salsa.</title>
        <authorList>
            <person name="Sun J.-Q."/>
            <person name="Xu L."/>
        </authorList>
    </citation>
    <scope>NUCLEOTIDE SEQUENCE [LARGE SCALE GENOMIC DNA]</scope>
    <source>
        <strain evidence="3 4">XS-5</strain>
    </source>
</reference>
<dbReference type="InterPro" id="IPR027417">
    <property type="entry name" value="P-loop_NTPase"/>
</dbReference>
<dbReference type="RefSeq" id="WP_147583106.1">
    <property type="nucleotide sequence ID" value="NZ_CP042831.1"/>
</dbReference>
<dbReference type="Proteomes" id="UP000321222">
    <property type="component" value="Chromosome"/>
</dbReference>
<evidence type="ECO:0000256" key="1">
    <source>
        <dbReference type="SAM" id="MobiDB-lite"/>
    </source>
</evidence>
<keyword evidence="4" id="KW-1185">Reference proteome</keyword>
<sequence>MGVVKSFNGLIGTKTKLNRTDINVLIIDAKQQEQYELAERLQKALTDNPTVDEFKFSKNTAPAIESVPESFLQCLDCEQDSDDTIIGLGKAVSADEIYQMITDKMIEKIKLANTKDYKQKWSAKKYGTGYLMPFNFVSKKMYRGVNRYLLTDFEPLKNPFFMTFKQIESLGGMVNKGAKGYPVVYFTELYKYYDSERKVDIASYDLKKFIALLNENRDKIPFFAAGQSAEDIAKRHKLPILKYYNVFNGIDITGIDFDLKNFKHGLIEKPLPAAEEYKMPIAEAIIKNYPVPAPGYAFGGNEAFYSPRKDTITMPHIYDFEAAQDYYATFFHEIAHSTGHQKRLQRDFSGKFGSKNYAFEELIAEFTATFLSAEAGIIWHTDKNFPAYLKSWNNRLTHLQDDNRFLMRAATQAQAATDYLLQYNSAGEPKYFEDLKQAAKEKAAKEKKEKKEKAKAQESKAKAKPVATRKRKSSQTKQLNLFGLNGKRKASGLKGTEVTEPQQINNTPIEIPQPQPQPQKNPRVKNIGAAANEVPAQFFTVAGEVGKFLQAVERKPEHSVVITMDGEQGAGKTTTLYKFMNAFATPGNRCLFISGEEHPNSSLAKEKVEKYLSGQAQANIDTVGDVEDKQDLYDLVKDYEIIFIDSWQKLLRMVGTIHLDEDLRKRFNGKVFVIIFQQTTTGRTKGGSEVVFDGDIIIKMVKEASFADNYAFFDKNRYTKVPIETIRYNIATGTVYNPLEPETEAEAEAVATEINELNFEVI</sequence>
<dbReference type="Gene3D" id="3.40.50.300">
    <property type="entry name" value="P-loop containing nucleotide triphosphate hydrolases"/>
    <property type="match status" value="1"/>
</dbReference>
<name>A0A5B9FV72_9FLAO</name>
<feature type="domain" description="AAA+ ATPase" evidence="2">
    <location>
        <begin position="558"/>
        <end position="704"/>
    </location>
</feature>
<dbReference type="GO" id="GO:0003697">
    <property type="term" value="F:single-stranded DNA binding"/>
    <property type="evidence" value="ECO:0007669"/>
    <property type="project" value="InterPro"/>
</dbReference>
<proteinExistence type="predicted"/>
<feature type="region of interest" description="Disordered" evidence="1">
    <location>
        <begin position="442"/>
        <end position="476"/>
    </location>
</feature>
<feature type="compositionally biased region" description="Basic and acidic residues" evidence="1">
    <location>
        <begin position="442"/>
        <end position="461"/>
    </location>
</feature>